<dbReference type="Proteomes" id="UP001430953">
    <property type="component" value="Unassembled WGS sequence"/>
</dbReference>
<reference evidence="1 2" key="1">
    <citation type="submission" date="2023-03" db="EMBL/GenBank/DDBJ databases">
        <title>High recombination rates correlate with genetic variation in Cardiocondyla obscurior ants.</title>
        <authorList>
            <person name="Errbii M."/>
        </authorList>
    </citation>
    <scope>NUCLEOTIDE SEQUENCE [LARGE SCALE GENOMIC DNA]</scope>
    <source>
        <strain evidence="1">Alpha-2009</strain>
        <tissue evidence="1">Whole body</tissue>
    </source>
</reference>
<organism evidence="1 2">
    <name type="scientific">Cardiocondyla obscurior</name>
    <dbReference type="NCBI Taxonomy" id="286306"/>
    <lineage>
        <taxon>Eukaryota</taxon>
        <taxon>Metazoa</taxon>
        <taxon>Ecdysozoa</taxon>
        <taxon>Arthropoda</taxon>
        <taxon>Hexapoda</taxon>
        <taxon>Insecta</taxon>
        <taxon>Pterygota</taxon>
        <taxon>Neoptera</taxon>
        <taxon>Endopterygota</taxon>
        <taxon>Hymenoptera</taxon>
        <taxon>Apocrita</taxon>
        <taxon>Aculeata</taxon>
        <taxon>Formicoidea</taxon>
        <taxon>Formicidae</taxon>
        <taxon>Myrmicinae</taxon>
        <taxon>Cardiocondyla</taxon>
    </lineage>
</organism>
<keyword evidence="2" id="KW-1185">Reference proteome</keyword>
<evidence type="ECO:0000313" key="1">
    <source>
        <dbReference type="EMBL" id="KAL0101637.1"/>
    </source>
</evidence>
<proteinExistence type="predicted"/>
<dbReference type="AlphaFoldDB" id="A0AAW2EJ31"/>
<accession>A0AAW2EJ31</accession>
<gene>
    <name evidence="1" type="ORF">PUN28_019052</name>
</gene>
<evidence type="ECO:0000313" key="2">
    <source>
        <dbReference type="Proteomes" id="UP001430953"/>
    </source>
</evidence>
<name>A0AAW2EJ31_9HYME</name>
<sequence>MSLAPGVRLVAGGSVPSASGIRVHPASRIAIITQQQQGSARVKEEKELASFVASRAFRKYSVLFVNVLYRK</sequence>
<dbReference type="EMBL" id="JADYXP020000024">
    <property type="protein sequence ID" value="KAL0101637.1"/>
    <property type="molecule type" value="Genomic_DNA"/>
</dbReference>
<protein>
    <submittedName>
        <fullName evidence="1">Uncharacterized protein</fullName>
    </submittedName>
</protein>
<comment type="caution">
    <text evidence="1">The sequence shown here is derived from an EMBL/GenBank/DDBJ whole genome shotgun (WGS) entry which is preliminary data.</text>
</comment>